<name>A0A2Z2PIM2_9HYPH</name>
<dbReference type="InterPro" id="IPR037522">
    <property type="entry name" value="HD_GYP_dom"/>
</dbReference>
<dbReference type="RefSeq" id="WP_080830717.1">
    <property type="nucleotide sequence ID" value="NZ_KY000025.1"/>
</dbReference>
<accession>A0A2Z2PIM2</accession>
<proteinExistence type="predicted"/>
<dbReference type="PANTHER" id="PTHR43155:SF2">
    <property type="entry name" value="CYCLIC DI-GMP PHOSPHODIESTERASE PA4108"/>
    <property type="match status" value="1"/>
</dbReference>
<dbReference type="InterPro" id="IPR006675">
    <property type="entry name" value="HDIG_dom"/>
</dbReference>
<dbReference type="Gene3D" id="1.10.3210.10">
    <property type="entry name" value="Hypothetical protein af1432"/>
    <property type="match status" value="1"/>
</dbReference>
<keyword evidence="3" id="KW-0378">Hydrolase</keyword>
<protein>
    <submittedName>
        <fullName evidence="3">HD family phosphohydrolase</fullName>
    </submittedName>
</protein>
<keyword evidence="3" id="KW-0614">Plasmid</keyword>
<dbReference type="NCBIfam" id="TIGR00277">
    <property type="entry name" value="HDIG"/>
    <property type="match status" value="1"/>
</dbReference>
<evidence type="ECO:0000259" key="1">
    <source>
        <dbReference type="PROSITE" id="PS51832"/>
    </source>
</evidence>
<dbReference type="AlphaFoldDB" id="A0A2Z2PIM2"/>
<dbReference type="GO" id="GO:0008081">
    <property type="term" value="F:phosphoric diester hydrolase activity"/>
    <property type="evidence" value="ECO:0007669"/>
    <property type="project" value="UniProtKB-ARBA"/>
</dbReference>
<feature type="domain" description="HD-GYP" evidence="1">
    <location>
        <begin position="127"/>
        <end position="317"/>
    </location>
</feature>
<dbReference type="CDD" id="cd00077">
    <property type="entry name" value="HDc"/>
    <property type="match status" value="1"/>
</dbReference>
<evidence type="ECO:0000313" key="3">
    <source>
        <dbReference type="EMBL" id="ASK41432.1"/>
    </source>
</evidence>
<dbReference type="Pfam" id="PF13487">
    <property type="entry name" value="HD_5"/>
    <property type="match status" value="1"/>
</dbReference>
<dbReference type="PROSITE" id="PS51832">
    <property type="entry name" value="HD_GYP"/>
    <property type="match status" value="1"/>
</dbReference>
<organism evidence="3">
    <name type="scientific">Agrobacterium genomosp. 6</name>
    <dbReference type="NCBI Taxonomy" id="1183411"/>
    <lineage>
        <taxon>Bacteria</taxon>
        <taxon>Pseudomonadati</taxon>
        <taxon>Pseudomonadota</taxon>
        <taxon>Alphaproteobacteria</taxon>
        <taxon>Hyphomicrobiales</taxon>
        <taxon>Rhizobiaceae</taxon>
        <taxon>Rhizobium/Agrobacterium group</taxon>
        <taxon>Agrobacterium</taxon>
        <taxon>Agrobacterium tumefaciens complex</taxon>
    </lineage>
</organism>
<dbReference type="SUPFAM" id="SSF109604">
    <property type="entry name" value="HD-domain/PDEase-like"/>
    <property type="match status" value="1"/>
</dbReference>
<sequence>MKKRIRLHQVRVGMYIEELEGGVLPLPHLGPVASPIDVDLIMNSHAISVVINTQKGVDVDSVHNEVQLDLIGYESALASKFSARQIRHAQDAIQDARRSVGNVFVEARVRGALHLDAADKAVERIMLEAMTNAGAMIAVAKLKKKNEGTFLHSLAVSALMVTFGRNLGLSEDAVRILGLGGLIHDLGKMVLPTALLRKPGKVTVEEMDLIRTHPERGYEMAKRIAGMPRRVLDICLYHHEKFDGSGYPHRLAGPAIPYVARIAAICDVYDALTSVRPYKRAWSQAEAIETMMSSTGHFDPDLMKAFVSKMVINGTIH</sequence>
<dbReference type="PANTHER" id="PTHR43155">
    <property type="entry name" value="CYCLIC DI-GMP PHOSPHODIESTERASE PA4108-RELATED"/>
    <property type="match status" value="1"/>
</dbReference>
<dbReference type="EMBL" id="KY000025">
    <property type="protein sequence ID" value="ASK40668.1"/>
    <property type="molecule type" value="Genomic_DNA"/>
</dbReference>
<dbReference type="Pfam" id="PF11871">
    <property type="entry name" value="DUF3391"/>
    <property type="match status" value="1"/>
</dbReference>
<geneLocation type="plasmid" evidence="3">
    <name>pTi_CFBP5499</name>
</geneLocation>
<reference evidence="3" key="1">
    <citation type="submission" date="2016-10" db="EMBL/GenBank/DDBJ databases">
        <title>Agrobacterium Ti plasmids: Classification based on T-DNA and Vir regions organization.</title>
        <authorList>
            <person name="Nabi N."/>
            <person name="Vial L."/>
            <person name="Ben Hafsa A."/>
            <person name="Chapulliot D."/>
            <person name="Berard A."/>
            <person name="Chauveau A."/>
            <person name="Le Paslier M.-C."/>
            <person name="Harzallah Skhiri F."/>
            <person name="Brunel D."/>
            <person name="Nesme X."/>
            <person name="Chaouachi M."/>
        </authorList>
    </citation>
    <scope>NUCLEOTIDE SEQUENCE</scope>
    <source>
        <strain evidence="2">AR125</strain>
        <strain evidence="3">CFBP5499</strain>
        <plasmid evidence="2">pTi_AR125</plasmid>
        <plasmid evidence="3">pTi_CFBP5499</plasmid>
    </source>
</reference>
<dbReference type="InterPro" id="IPR003607">
    <property type="entry name" value="HD/PDEase_dom"/>
</dbReference>
<dbReference type="EMBL" id="KY000029">
    <property type="protein sequence ID" value="ASK41432.1"/>
    <property type="molecule type" value="Genomic_DNA"/>
</dbReference>
<geneLocation type="plasmid" evidence="2">
    <name>pTi_AR125</name>
</geneLocation>
<dbReference type="SMART" id="SM00471">
    <property type="entry name" value="HDc"/>
    <property type="match status" value="1"/>
</dbReference>
<evidence type="ECO:0000313" key="2">
    <source>
        <dbReference type="EMBL" id="ASK40668.1"/>
    </source>
</evidence>
<dbReference type="InterPro" id="IPR021812">
    <property type="entry name" value="DUF3391"/>
</dbReference>